<dbReference type="GO" id="GO:0016791">
    <property type="term" value="F:phosphatase activity"/>
    <property type="evidence" value="ECO:0000318"/>
    <property type="project" value="GO_Central"/>
</dbReference>
<keyword evidence="7" id="KW-0325">Glycoprotein</keyword>
<dbReference type="InterPro" id="IPR000560">
    <property type="entry name" value="His_Pase_clade-2"/>
</dbReference>
<dbReference type="Pfam" id="PF00328">
    <property type="entry name" value="His_Phos_2"/>
    <property type="match status" value="1"/>
</dbReference>
<dbReference type="PANTHER" id="PTHR11567:SF211">
    <property type="entry name" value="PROSTATIC ACID PHOSPHATASE"/>
    <property type="match status" value="1"/>
</dbReference>
<dbReference type="Proteomes" id="UP000007266">
    <property type="component" value="Linkage group 4"/>
</dbReference>
<evidence type="ECO:0000256" key="8">
    <source>
        <dbReference type="SAM" id="SignalP"/>
    </source>
</evidence>
<evidence type="ECO:0000256" key="1">
    <source>
        <dbReference type="ARBA" id="ARBA00000032"/>
    </source>
</evidence>
<dbReference type="OMA" id="YARSTWV"/>
<dbReference type="InterPro" id="IPR029033">
    <property type="entry name" value="His_PPase_superfam"/>
</dbReference>
<proteinExistence type="inferred from homology"/>
<evidence type="ECO:0000256" key="2">
    <source>
        <dbReference type="ARBA" id="ARBA00005375"/>
    </source>
</evidence>
<dbReference type="PROSITE" id="PS00616">
    <property type="entry name" value="HIS_ACID_PHOSPHAT_1"/>
    <property type="match status" value="1"/>
</dbReference>
<dbReference type="InParanoid" id="D2A1N1"/>
<dbReference type="STRING" id="7070.D2A1N1"/>
<dbReference type="AlphaFoldDB" id="D2A1N1"/>
<dbReference type="Gene3D" id="3.40.50.1240">
    <property type="entry name" value="Phosphoglycerate mutase-like"/>
    <property type="match status" value="1"/>
</dbReference>
<dbReference type="PANTHER" id="PTHR11567">
    <property type="entry name" value="ACID PHOSPHATASE-RELATED"/>
    <property type="match status" value="1"/>
</dbReference>
<sequence length="367" mass="42910">MKDIYTVLLALPLILHNFEITCAPVEDDSLILVHVIFRHGNRTPSLEEMYPKDPYRNEKYFPFGLGQLTNVGKKREFMIGKALRNRYNKFLGPYYYPEIVEARSTDYNRTKMSLELALAGLFPPRGEEVWNYWLNWQPVPYNYVPQANDNVLLGTLCPNFVKKTKEYLQSGREQTELAKYREVLDYISENAGFNVTSFLDVYSLYFGLTTEAEWGFELPEWTQKVYPEPITQLAINEYYTQTATTELMQMSAGYFLQKVIQDSYSKINNTNSDRKIYMYAAHENNIADLLILLGVFEPPHIPNYGAYVLLELHSVNNKYGIRIFYENYQETRPQLLKVPNCDSFCKIDQFASLYEEYMPDPDLCYSV</sequence>
<dbReference type="KEGG" id="tca:659716"/>
<name>D2A1N1_TRICA</name>
<reference evidence="9 10" key="1">
    <citation type="journal article" date="2008" name="Nature">
        <title>The genome of the model beetle and pest Tribolium castaneum.</title>
        <authorList>
            <consortium name="Tribolium Genome Sequencing Consortium"/>
            <person name="Richards S."/>
            <person name="Gibbs R.A."/>
            <person name="Weinstock G.M."/>
            <person name="Brown S.J."/>
            <person name="Denell R."/>
            <person name="Beeman R.W."/>
            <person name="Gibbs R."/>
            <person name="Beeman R.W."/>
            <person name="Brown S.J."/>
            <person name="Bucher G."/>
            <person name="Friedrich M."/>
            <person name="Grimmelikhuijzen C.J."/>
            <person name="Klingler M."/>
            <person name="Lorenzen M."/>
            <person name="Richards S."/>
            <person name="Roth S."/>
            <person name="Schroder R."/>
            <person name="Tautz D."/>
            <person name="Zdobnov E.M."/>
            <person name="Muzny D."/>
            <person name="Gibbs R.A."/>
            <person name="Weinstock G.M."/>
            <person name="Attaway T."/>
            <person name="Bell S."/>
            <person name="Buhay C.J."/>
            <person name="Chandrabose M.N."/>
            <person name="Chavez D."/>
            <person name="Clerk-Blankenburg K.P."/>
            <person name="Cree A."/>
            <person name="Dao M."/>
            <person name="Davis C."/>
            <person name="Chacko J."/>
            <person name="Dinh H."/>
            <person name="Dugan-Rocha S."/>
            <person name="Fowler G."/>
            <person name="Garner T.T."/>
            <person name="Garnes J."/>
            <person name="Gnirke A."/>
            <person name="Hawes A."/>
            <person name="Hernandez J."/>
            <person name="Hines S."/>
            <person name="Holder M."/>
            <person name="Hume J."/>
            <person name="Jhangiani S.N."/>
            <person name="Joshi V."/>
            <person name="Khan Z.M."/>
            <person name="Jackson L."/>
            <person name="Kovar C."/>
            <person name="Kowis A."/>
            <person name="Lee S."/>
            <person name="Lewis L.R."/>
            <person name="Margolis J."/>
            <person name="Morgan M."/>
            <person name="Nazareth L.V."/>
            <person name="Nguyen N."/>
            <person name="Okwuonu G."/>
            <person name="Parker D."/>
            <person name="Richards S."/>
            <person name="Ruiz S.J."/>
            <person name="Santibanez J."/>
            <person name="Savard J."/>
            <person name="Scherer S.E."/>
            <person name="Schneider B."/>
            <person name="Sodergren E."/>
            <person name="Tautz D."/>
            <person name="Vattahil S."/>
            <person name="Villasana D."/>
            <person name="White C.S."/>
            <person name="Wright R."/>
            <person name="Park Y."/>
            <person name="Beeman R.W."/>
            <person name="Lord J."/>
            <person name="Oppert B."/>
            <person name="Lorenzen M."/>
            <person name="Brown S."/>
            <person name="Wang L."/>
            <person name="Savard J."/>
            <person name="Tautz D."/>
            <person name="Richards S."/>
            <person name="Weinstock G."/>
            <person name="Gibbs R.A."/>
            <person name="Liu Y."/>
            <person name="Worley K."/>
            <person name="Weinstock G."/>
            <person name="Elsik C.G."/>
            <person name="Reese J.T."/>
            <person name="Elhaik E."/>
            <person name="Landan G."/>
            <person name="Graur D."/>
            <person name="Arensburger P."/>
            <person name="Atkinson P."/>
            <person name="Beeman R.W."/>
            <person name="Beidler J."/>
            <person name="Brown S.J."/>
            <person name="Demuth J.P."/>
            <person name="Drury D.W."/>
            <person name="Du Y.Z."/>
            <person name="Fujiwara H."/>
            <person name="Lorenzen M."/>
            <person name="Maselli V."/>
            <person name="Osanai M."/>
            <person name="Park Y."/>
            <person name="Robertson H.M."/>
            <person name="Tu Z."/>
            <person name="Wang J.J."/>
            <person name="Wang S."/>
            <person name="Richards S."/>
            <person name="Song H."/>
            <person name="Zhang L."/>
            <person name="Sodergren E."/>
            <person name="Werner D."/>
            <person name="Stanke M."/>
            <person name="Morgenstern B."/>
            <person name="Solovyev V."/>
            <person name="Kosarev P."/>
            <person name="Brown G."/>
            <person name="Chen H.C."/>
            <person name="Ermolaeva O."/>
            <person name="Hlavina W."/>
            <person name="Kapustin Y."/>
            <person name="Kiryutin B."/>
            <person name="Kitts P."/>
            <person name="Maglott D."/>
            <person name="Pruitt K."/>
            <person name="Sapojnikov V."/>
            <person name="Souvorov A."/>
            <person name="Mackey A.J."/>
            <person name="Waterhouse R.M."/>
            <person name="Wyder S."/>
            <person name="Zdobnov E.M."/>
            <person name="Zdobnov E.M."/>
            <person name="Wyder S."/>
            <person name="Kriventseva E.V."/>
            <person name="Kadowaki T."/>
            <person name="Bork P."/>
            <person name="Aranda M."/>
            <person name="Bao R."/>
            <person name="Beermann A."/>
            <person name="Berns N."/>
            <person name="Bolognesi R."/>
            <person name="Bonneton F."/>
            <person name="Bopp D."/>
            <person name="Brown S.J."/>
            <person name="Bucher G."/>
            <person name="Butts T."/>
            <person name="Chaumot A."/>
            <person name="Denell R.E."/>
            <person name="Ferrier D.E."/>
            <person name="Friedrich M."/>
            <person name="Gordon C.M."/>
            <person name="Jindra M."/>
            <person name="Klingler M."/>
            <person name="Lan Q."/>
            <person name="Lattorff H.M."/>
            <person name="Laudet V."/>
            <person name="von Levetsow C."/>
            <person name="Liu Z."/>
            <person name="Lutz R."/>
            <person name="Lynch J.A."/>
            <person name="da Fonseca R.N."/>
            <person name="Posnien N."/>
            <person name="Reuter R."/>
            <person name="Roth S."/>
            <person name="Savard J."/>
            <person name="Schinko J.B."/>
            <person name="Schmitt C."/>
            <person name="Schoppmeier M."/>
            <person name="Schroder R."/>
            <person name="Shippy T.D."/>
            <person name="Simonnet F."/>
            <person name="Marques-Souza H."/>
            <person name="Tautz D."/>
            <person name="Tomoyasu Y."/>
            <person name="Trauner J."/>
            <person name="Van der Zee M."/>
            <person name="Vervoort M."/>
            <person name="Wittkopp N."/>
            <person name="Wimmer E.A."/>
            <person name="Yang X."/>
            <person name="Jones A.K."/>
            <person name="Sattelle D.B."/>
            <person name="Ebert P.R."/>
            <person name="Nelson D."/>
            <person name="Scott J.G."/>
            <person name="Beeman R.W."/>
            <person name="Muthukrishnan S."/>
            <person name="Kramer K.J."/>
            <person name="Arakane Y."/>
            <person name="Beeman R.W."/>
            <person name="Zhu Q."/>
            <person name="Hogenkamp D."/>
            <person name="Dixit R."/>
            <person name="Oppert B."/>
            <person name="Jiang H."/>
            <person name="Zou Z."/>
            <person name="Marshall J."/>
            <person name="Elpidina E."/>
            <person name="Vinokurov K."/>
            <person name="Oppert C."/>
            <person name="Zou Z."/>
            <person name="Evans J."/>
            <person name="Lu Z."/>
            <person name="Zhao P."/>
            <person name="Sumathipala N."/>
            <person name="Altincicek B."/>
            <person name="Vilcinskas A."/>
            <person name="Williams M."/>
            <person name="Hultmark D."/>
            <person name="Hetru C."/>
            <person name="Jiang H."/>
            <person name="Grimmelikhuijzen C.J."/>
            <person name="Hauser F."/>
            <person name="Cazzamali G."/>
            <person name="Williamson M."/>
            <person name="Park Y."/>
            <person name="Li B."/>
            <person name="Tanaka Y."/>
            <person name="Predel R."/>
            <person name="Neupert S."/>
            <person name="Schachtner J."/>
            <person name="Verleyen P."/>
            <person name="Raible F."/>
            <person name="Bork P."/>
            <person name="Friedrich M."/>
            <person name="Walden K.K."/>
            <person name="Robertson H.M."/>
            <person name="Angeli S."/>
            <person name="Foret S."/>
            <person name="Bucher G."/>
            <person name="Schuetz S."/>
            <person name="Maleszka R."/>
            <person name="Wimmer E.A."/>
            <person name="Beeman R.W."/>
            <person name="Lorenzen M."/>
            <person name="Tomoyasu Y."/>
            <person name="Miller S.C."/>
            <person name="Grossmann D."/>
            <person name="Bucher G."/>
        </authorList>
    </citation>
    <scope>NUCLEOTIDE SEQUENCE [LARGE SCALE GENOMIC DNA]</scope>
    <source>
        <strain evidence="9 10">Georgia GA2</strain>
    </source>
</reference>
<evidence type="ECO:0000256" key="3">
    <source>
        <dbReference type="ARBA" id="ARBA00012646"/>
    </source>
</evidence>
<comment type="similarity">
    <text evidence="2">Belongs to the histidine acid phosphatase family.</text>
</comment>
<evidence type="ECO:0000256" key="7">
    <source>
        <dbReference type="ARBA" id="ARBA00023180"/>
    </source>
</evidence>
<evidence type="ECO:0000256" key="6">
    <source>
        <dbReference type="ARBA" id="ARBA00023157"/>
    </source>
</evidence>
<evidence type="ECO:0000256" key="4">
    <source>
        <dbReference type="ARBA" id="ARBA00022729"/>
    </source>
</evidence>
<dbReference type="OrthoDB" id="10257284at2759"/>
<reference evidence="9 10" key="2">
    <citation type="journal article" date="2010" name="Nucleic Acids Res.">
        <title>BeetleBase in 2010: revisions to provide comprehensive genomic information for Tribolium castaneum.</title>
        <authorList>
            <person name="Kim H.S."/>
            <person name="Murphy T."/>
            <person name="Xia J."/>
            <person name="Caragea D."/>
            <person name="Park Y."/>
            <person name="Beeman R.W."/>
            <person name="Lorenzen M.D."/>
            <person name="Butcher S."/>
            <person name="Manak J.R."/>
            <person name="Brown S.J."/>
        </authorList>
    </citation>
    <scope>GENOME REANNOTATION</scope>
    <source>
        <strain evidence="9 10">Georgia GA2</strain>
    </source>
</reference>
<dbReference type="InterPro" id="IPR050645">
    <property type="entry name" value="Histidine_acid_phosphatase"/>
</dbReference>
<keyword evidence="4 8" id="KW-0732">Signal</keyword>
<accession>D2A1N1</accession>
<dbReference type="PhylomeDB" id="D2A1N1"/>
<evidence type="ECO:0000313" key="9">
    <source>
        <dbReference type="EMBL" id="EFA02697.1"/>
    </source>
</evidence>
<dbReference type="EMBL" id="KQ971338">
    <property type="protein sequence ID" value="EFA02697.1"/>
    <property type="molecule type" value="Genomic_DNA"/>
</dbReference>
<dbReference type="GO" id="GO:0003993">
    <property type="term" value="F:acid phosphatase activity"/>
    <property type="evidence" value="ECO:0007669"/>
    <property type="project" value="UniProtKB-EC"/>
</dbReference>
<feature type="chain" id="PRO_5003028224" description="acid phosphatase" evidence="8">
    <location>
        <begin position="24"/>
        <end position="367"/>
    </location>
</feature>
<organism evidence="9 10">
    <name type="scientific">Tribolium castaneum</name>
    <name type="common">Red flour beetle</name>
    <dbReference type="NCBI Taxonomy" id="7070"/>
    <lineage>
        <taxon>Eukaryota</taxon>
        <taxon>Metazoa</taxon>
        <taxon>Ecdysozoa</taxon>
        <taxon>Arthropoda</taxon>
        <taxon>Hexapoda</taxon>
        <taxon>Insecta</taxon>
        <taxon>Pterygota</taxon>
        <taxon>Neoptera</taxon>
        <taxon>Endopterygota</taxon>
        <taxon>Coleoptera</taxon>
        <taxon>Polyphaga</taxon>
        <taxon>Cucujiformia</taxon>
        <taxon>Tenebrionidae</taxon>
        <taxon>Tenebrionidae incertae sedis</taxon>
        <taxon>Tribolium</taxon>
    </lineage>
</organism>
<evidence type="ECO:0000313" key="10">
    <source>
        <dbReference type="Proteomes" id="UP000007266"/>
    </source>
</evidence>
<dbReference type="CDD" id="cd07061">
    <property type="entry name" value="HP_HAP_like"/>
    <property type="match status" value="1"/>
</dbReference>
<keyword evidence="6" id="KW-1015">Disulfide bond</keyword>
<dbReference type="SUPFAM" id="SSF53254">
    <property type="entry name" value="Phosphoglycerate mutase-like"/>
    <property type="match status" value="1"/>
</dbReference>
<dbReference type="EC" id="3.1.3.2" evidence="3"/>
<dbReference type="eggNOG" id="KOG3720">
    <property type="taxonomic scope" value="Eukaryota"/>
</dbReference>
<gene>
    <name evidence="9" type="primary">AUGUSTUS-3.0.2_08419</name>
    <name evidence="9" type="ORF">TcasGA2_TC008419</name>
</gene>
<evidence type="ECO:0000256" key="5">
    <source>
        <dbReference type="ARBA" id="ARBA00022801"/>
    </source>
</evidence>
<protein>
    <recommendedName>
        <fullName evidence="3">acid phosphatase</fullName>
        <ecNumber evidence="3">3.1.3.2</ecNumber>
    </recommendedName>
</protein>
<keyword evidence="5" id="KW-0378">Hydrolase</keyword>
<dbReference type="InterPro" id="IPR033379">
    <property type="entry name" value="Acid_Pase_AS"/>
</dbReference>
<feature type="signal peptide" evidence="8">
    <location>
        <begin position="1"/>
        <end position="23"/>
    </location>
</feature>
<comment type="catalytic activity">
    <reaction evidence="1">
        <text>a phosphate monoester + H2O = an alcohol + phosphate</text>
        <dbReference type="Rhea" id="RHEA:15017"/>
        <dbReference type="ChEBI" id="CHEBI:15377"/>
        <dbReference type="ChEBI" id="CHEBI:30879"/>
        <dbReference type="ChEBI" id="CHEBI:43474"/>
        <dbReference type="ChEBI" id="CHEBI:67140"/>
        <dbReference type="EC" id="3.1.3.2"/>
    </reaction>
</comment>
<keyword evidence="10" id="KW-1185">Reference proteome</keyword>
<dbReference type="HOGENOM" id="CLU_030431_1_1_1"/>